<dbReference type="AlphaFoldDB" id="A0A4D7AXS5"/>
<evidence type="ECO:0000313" key="3">
    <source>
        <dbReference type="Proteomes" id="UP000298642"/>
    </source>
</evidence>
<keyword evidence="3" id="KW-1185">Reference proteome</keyword>
<evidence type="ECO:0000313" key="2">
    <source>
        <dbReference type="EMBL" id="QCI58392.1"/>
    </source>
</evidence>
<dbReference type="Proteomes" id="UP000298642">
    <property type="component" value="Chromosome"/>
</dbReference>
<dbReference type="RefSeq" id="WP_136890781.1">
    <property type="nucleotide sequence ID" value="NZ_CP034413.3"/>
</dbReference>
<name>A0A4D7AXS5_9FIRM</name>
<dbReference type="KEGG" id="obj:EIO64_03385"/>
<keyword evidence="1" id="KW-0812">Transmembrane</keyword>
<protein>
    <recommendedName>
        <fullName evidence="4">Holin</fullName>
    </recommendedName>
</protein>
<evidence type="ECO:0008006" key="4">
    <source>
        <dbReference type="Google" id="ProtNLM"/>
    </source>
</evidence>
<dbReference type="EMBL" id="CP034413">
    <property type="protein sequence ID" value="QCI58392.1"/>
    <property type="molecule type" value="Genomic_DNA"/>
</dbReference>
<reference evidence="3" key="1">
    <citation type="submission" date="2018-12" db="EMBL/GenBank/DDBJ databases">
        <title>Dusodibacter welbiota gen. nov., sp. nov., isolated from human faeces and emended description of the Oscillibacter genus.</title>
        <authorList>
            <person name="Le Roy T."/>
            <person name="Van der Smissen P."/>
            <person name="Delzenne N."/>
            <person name="Muccioli G."/>
            <person name="Collet J.F."/>
            <person name="Cani P.D."/>
        </authorList>
    </citation>
    <scope>NUCLEOTIDE SEQUENCE [LARGE SCALE GENOMIC DNA]</scope>
    <source>
        <strain evidence="3">J115</strain>
    </source>
</reference>
<accession>A0A4D7AXS5</accession>
<gene>
    <name evidence="2" type="ORF">EIO64_03385</name>
</gene>
<proteinExistence type="predicted"/>
<sequence>MPAALIKRLSNLLCVKSIVTLILTVVFADLAVTGRISSHDFLTVFSVVIAFYFGTQSERLSGQLEKDTGQKLS</sequence>
<keyword evidence="1" id="KW-0472">Membrane</keyword>
<feature type="transmembrane region" description="Helical" evidence="1">
    <location>
        <begin position="12"/>
        <end position="30"/>
    </location>
</feature>
<evidence type="ECO:0000256" key="1">
    <source>
        <dbReference type="SAM" id="Phobius"/>
    </source>
</evidence>
<organism evidence="2 3">
    <name type="scientific">Dysosmobacter welbionis</name>
    <dbReference type="NCBI Taxonomy" id="2093857"/>
    <lineage>
        <taxon>Bacteria</taxon>
        <taxon>Bacillati</taxon>
        <taxon>Bacillota</taxon>
        <taxon>Clostridia</taxon>
        <taxon>Eubacteriales</taxon>
        <taxon>Oscillospiraceae</taxon>
        <taxon>Dysosmobacter</taxon>
    </lineage>
</organism>
<keyword evidence="1" id="KW-1133">Transmembrane helix</keyword>